<dbReference type="InterPro" id="IPR011990">
    <property type="entry name" value="TPR-like_helical_dom_sf"/>
</dbReference>
<feature type="repeat" description="PPR" evidence="3">
    <location>
        <begin position="458"/>
        <end position="492"/>
    </location>
</feature>
<dbReference type="InterPro" id="IPR050872">
    <property type="entry name" value="PPR_P_subfamily"/>
</dbReference>
<dbReference type="InterPro" id="IPR002885">
    <property type="entry name" value="PPR_rpt"/>
</dbReference>
<keyword evidence="2" id="KW-0677">Repeat</keyword>
<dbReference type="Pfam" id="PF01535">
    <property type="entry name" value="PPR"/>
    <property type="match status" value="2"/>
</dbReference>
<dbReference type="PANTHER" id="PTHR46128">
    <property type="entry name" value="MITOCHONDRIAL GROUP I INTRON SPLICING FACTOR CCM1"/>
    <property type="match status" value="1"/>
</dbReference>
<reference evidence="5 6" key="1">
    <citation type="submission" date="2024-01" db="EMBL/GenBank/DDBJ databases">
        <authorList>
            <person name="Waweru B."/>
        </authorList>
    </citation>
    <scope>NUCLEOTIDE SEQUENCE [LARGE SCALE GENOMIC DNA]</scope>
</reference>
<comment type="caution">
    <text evidence="5">The sequence shown here is derived from an EMBL/GenBank/DDBJ whole genome shotgun (WGS) entry which is preliminary data.</text>
</comment>
<gene>
    <name evidence="5" type="ORF">DCAF_LOCUS2857</name>
</gene>
<feature type="repeat" description="PPR" evidence="3">
    <location>
        <begin position="283"/>
        <end position="317"/>
    </location>
</feature>
<feature type="repeat" description="PPR" evidence="3">
    <location>
        <begin position="353"/>
        <end position="387"/>
    </location>
</feature>
<feature type="repeat" description="PPR" evidence="3">
    <location>
        <begin position="545"/>
        <end position="579"/>
    </location>
</feature>
<proteinExistence type="inferred from homology"/>
<evidence type="ECO:0000313" key="5">
    <source>
        <dbReference type="EMBL" id="CAK7325185.1"/>
    </source>
</evidence>
<dbReference type="EMBL" id="CAWUPB010000850">
    <property type="protein sequence ID" value="CAK7325185.1"/>
    <property type="molecule type" value="Genomic_DNA"/>
</dbReference>
<evidence type="ECO:0000256" key="3">
    <source>
        <dbReference type="PROSITE-ProRule" id="PRU00708"/>
    </source>
</evidence>
<keyword evidence="4" id="KW-0812">Transmembrane</keyword>
<sequence length="987" mass="111319">MGRLYASRRDCLDPFECEDKKWWDMDSGESFLGFAMVLLSITLPPSLLLSLFVSHQGHIFASSILNTKAVKKYVKNVTLIRFYTVSALGQLNPTLSNSDTEEQTVKTHDQNHLTTSHSLELDRVKVAEALNSLRKEPLAAFSLFKELKQEGCSHDVYAYAAIVRILCCWGMGRKLDSVLLELIRKERGLDFEIVDFFRALGEGVESESCNVLARVSDALVKVYAKVEMFDEAIDVLFQNNKGCGFVPQILSCNFLMNRLIECRRVDMAVAIYRHLKSIDLSPNDYTYTLAIKAFCVRGSLEEAVDVFCEMQEAGVTPNAFAYTTYIEGLCKHQGSDSGFKMLQALISAKVPIDVFAYTAVIRGFCKEMKLQEAESVLLDMENQGFVPDVYIYGALIWGFSKARDLHKMLSLHDEMESKGIKTNCVILSSILQGLLCMGGASEVVSQFDRFKEMGIKLDKACYNIVMNALCKLGEMDRAVALLIDMKVGAFSRNGLVQKAFKLLNDMDTWGLKPNMATHNKTIEGFCIGGKVEDAEAFFDNLEEKCLENYSTMVNGYCKANHTDEAFQLFARLSKQGFVVNNDSCLKLLCNLCKKDDYKKSLFLFSTMLAMDVSPGEIMYSKVIGLLCHAGEMGKAQRVFDVAITRGINPDLFTYTSMINSYCKANRLREAWDLLNDMKKRGIEPDVVTYTVLIDGCSKIKDILAFWREMKDMDVEPDVICYTVLIDKHCKMNNIQDATSLFKEIIARGLKPDTVTYTSLLSGYCKTNDIQVATSLFKQINDSGLEPDSVTYTALLSGYCSIGDIDRGTALVNEMKDKRIQLDGHAKAVIHHLNASKLKFQHEGGIFHHQLDHLFSGFCLGFGCDCYRFTIRFWDILMIEKLKQGEVERGGMAEFCWCDRAHEAWGDEFILFAIYFQVNEEVVNSVCVTMDHMVELHVFDVYWKAQLGGAAQPLSYVPWLFRNIIVNTSGVDINMNDLLLKPLKLCRI</sequence>
<evidence type="ECO:0008006" key="7">
    <source>
        <dbReference type="Google" id="ProtNLM"/>
    </source>
</evidence>
<feature type="repeat" description="PPR" evidence="3">
    <location>
        <begin position="717"/>
        <end position="751"/>
    </location>
</feature>
<evidence type="ECO:0000313" key="6">
    <source>
        <dbReference type="Proteomes" id="UP001314170"/>
    </source>
</evidence>
<keyword evidence="6" id="KW-1185">Reference proteome</keyword>
<dbReference type="PANTHER" id="PTHR46128:SF82">
    <property type="entry name" value="PENTACOTRIPEPTIDE-REPEAT REGION OF PRORP DOMAIN-CONTAINING PROTEIN"/>
    <property type="match status" value="1"/>
</dbReference>
<keyword evidence="4" id="KW-0472">Membrane</keyword>
<organism evidence="5 6">
    <name type="scientific">Dovyalis caffra</name>
    <dbReference type="NCBI Taxonomy" id="77055"/>
    <lineage>
        <taxon>Eukaryota</taxon>
        <taxon>Viridiplantae</taxon>
        <taxon>Streptophyta</taxon>
        <taxon>Embryophyta</taxon>
        <taxon>Tracheophyta</taxon>
        <taxon>Spermatophyta</taxon>
        <taxon>Magnoliopsida</taxon>
        <taxon>eudicotyledons</taxon>
        <taxon>Gunneridae</taxon>
        <taxon>Pentapetalae</taxon>
        <taxon>rosids</taxon>
        <taxon>fabids</taxon>
        <taxon>Malpighiales</taxon>
        <taxon>Salicaceae</taxon>
        <taxon>Flacourtieae</taxon>
        <taxon>Dovyalis</taxon>
    </lineage>
</organism>
<name>A0AAV1QWP5_9ROSI</name>
<dbReference type="Pfam" id="PF12854">
    <property type="entry name" value="PPR_1"/>
    <property type="match status" value="3"/>
</dbReference>
<evidence type="ECO:0000256" key="2">
    <source>
        <dbReference type="ARBA" id="ARBA00022737"/>
    </source>
</evidence>
<dbReference type="Pfam" id="PF13041">
    <property type="entry name" value="PPR_2"/>
    <property type="match status" value="5"/>
</dbReference>
<dbReference type="PROSITE" id="PS51375">
    <property type="entry name" value="PPR"/>
    <property type="match status" value="10"/>
</dbReference>
<evidence type="ECO:0000256" key="4">
    <source>
        <dbReference type="SAM" id="Phobius"/>
    </source>
</evidence>
<feature type="repeat" description="PPR" evidence="3">
    <location>
        <begin position="787"/>
        <end position="821"/>
    </location>
</feature>
<feature type="transmembrane region" description="Helical" evidence="4">
    <location>
        <begin position="31"/>
        <end position="53"/>
    </location>
</feature>
<dbReference type="Proteomes" id="UP001314170">
    <property type="component" value="Unassembled WGS sequence"/>
</dbReference>
<feature type="repeat" description="PPR" evidence="3">
    <location>
        <begin position="752"/>
        <end position="786"/>
    </location>
</feature>
<comment type="similarity">
    <text evidence="1">Belongs to the PPR family. P subfamily.</text>
</comment>
<evidence type="ECO:0000256" key="1">
    <source>
        <dbReference type="ARBA" id="ARBA00007626"/>
    </source>
</evidence>
<feature type="repeat" description="PPR" evidence="3">
    <location>
        <begin position="615"/>
        <end position="649"/>
    </location>
</feature>
<dbReference type="Gene3D" id="1.25.40.10">
    <property type="entry name" value="Tetratricopeptide repeat domain"/>
    <property type="match status" value="7"/>
</dbReference>
<accession>A0AAV1QWP5</accession>
<protein>
    <recommendedName>
        <fullName evidence="7">Pentatricopeptide repeat-containing protein</fullName>
    </recommendedName>
</protein>
<feature type="repeat" description="PPR" evidence="3">
    <location>
        <begin position="650"/>
        <end position="684"/>
    </location>
</feature>
<feature type="repeat" description="PPR" evidence="3">
    <location>
        <begin position="388"/>
        <end position="422"/>
    </location>
</feature>
<dbReference type="NCBIfam" id="TIGR00756">
    <property type="entry name" value="PPR"/>
    <property type="match status" value="10"/>
</dbReference>
<dbReference type="AlphaFoldDB" id="A0AAV1QWP5"/>
<keyword evidence="4" id="KW-1133">Transmembrane helix</keyword>